<feature type="non-terminal residue" evidence="1">
    <location>
        <position position="1"/>
    </location>
</feature>
<dbReference type="EMBL" id="BARV01022140">
    <property type="protein sequence ID" value="GAI18477.1"/>
    <property type="molecule type" value="Genomic_DNA"/>
</dbReference>
<proteinExistence type="predicted"/>
<organism evidence="1">
    <name type="scientific">marine sediment metagenome</name>
    <dbReference type="NCBI Taxonomy" id="412755"/>
    <lineage>
        <taxon>unclassified sequences</taxon>
        <taxon>metagenomes</taxon>
        <taxon>ecological metagenomes</taxon>
    </lineage>
</organism>
<sequence length="101" mass="11293">EIISGFKGVIDFYVNYQSCDRSVSGPGIPCARKWPVTPLSHRSPGEQASWEAWAWAAANWNSLSPEVQSAYKETAQGSSLTGRDLFTKSFISDYFREGQWP</sequence>
<comment type="caution">
    <text evidence="1">The sequence shown here is derived from an EMBL/GenBank/DDBJ whole genome shotgun (WGS) entry which is preliminary data.</text>
</comment>
<dbReference type="AlphaFoldDB" id="X1LGL7"/>
<name>X1LGL7_9ZZZZ</name>
<evidence type="ECO:0000313" key="1">
    <source>
        <dbReference type="EMBL" id="GAI18477.1"/>
    </source>
</evidence>
<gene>
    <name evidence="1" type="ORF">S06H3_36532</name>
</gene>
<protein>
    <submittedName>
        <fullName evidence="1">Uncharacterized protein</fullName>
    </submittedName>
</protein>
<accession>X1LGL7</accession>
<reference evidence="1" key="1">
    <citation type="journal article" date="2014" name="Front. Microbiol.">
        <title>High frequency of phylogenetically diverse reductive dehalogenase-homologous genes in deep subseafloor sedimentary metagenomes.</title>
        <authorList>
            <person name="Kawai M."/>
            <person name="Futagami T."/>
            <person name="Toyoda A."/>
            <person name="Takaki Y."/>
            <person name="Nishi S."/>
            <person name="Hori S."/>
            <person name="Arai W."/>
            <person name="Tsubouchi T."/>
            <person name="Morono Y."/>
            <person name="Uchiyama I."/>
            <person name="Ito T."/>
            <person name="Fujiyama A."/>
            <person name="Inagaki F."/>
            <person name="Takami H."/>
        </authorList>
    </citation>
    <scope>NUCLEOTIDE SEQUENCE</scope>
    <source>
        <strain evidence="1">Expedition CK06-06</strain>
    </source>
</reference>